<comment type="caution">
    <text evidence="1">The sequence shown here is derived from an EMBL/GenBank/DDBJ whole genome shotgun (WGS) entry which is preliminary data.</text>
</comment>
<organism evidence="1 2">
    <name type="scientific">Phormidesmis priestleyi ULC007</name>
    <dbReference type="NCBI Taxonomy" id="1920490"/>
    <lineage>
        <taxon>Bacteria</taxon>
        <taxon>Bacillati</taxon>
        <taxon>Cyanobacteriota</taxon>
        <taxon>Cyanophyceae</taxon>
        <taxon>Leptolyngbyales</taxon>
        <taxon>Leptolyngbyaceae</taxon>
        <taxon>Phormidesmis</taxon>
    </lineage>
</organism>
<reference evidence="1 2" key="1">
    <citation type="submission" date="2018-02" db="EMBL/GenBank/DDBJ databases">
        <authorList>
            <person name="Cohen D.B."/>
            <person name="Kent A.D."/>
        </authorList>
    </citation>
    <scope>NUCLEOTIDE SEQUENCE [LARGE SCALE GENOMIC DNA]</scope>
    <source>
        <strain evidence="1 2">ULC007</strain>
    </source>
</reference>
<dbReference type="Proteomes" id="UP000238634">
    <property type="component" value="Unassembled WGS sequence"/>
</dbReference>
<proteinExistence type="predicted"/>
<evidence type="ECO:0000313" key="1">
    <source>
        <dbReference type="EMBL" id="PSB16045.1"/>
    </source>
</evidence>
<evidence type="ECO:0000313" key="2">
    <source>
        <dbReference type="Proteomes" id="UP000238634"/>
    </source>
</evidence>
<accession>A0A2T1D699</accession>
<dbReference type="EMBL" id="PVWG01000048">
    <property type="protein sequence ID" value="PSB16045.1"/>
    <property type="molecule type" value="Genomic_DNA"/>
</dbReference>
<name>A0A2T1D699_9CYAN</name>
<sequence>MTQNKPINDFIASFIPQTEGGEELILKLFRSLPVERQSAVLAELHALLADDGDKAKFAQLRSLIDSWENPST</sequence>
<reference evidence="1 2" key="2">
    <citation type="submission" date="2018-03" db="EMBL/GenBank/DDBJ databases">
        <title>The ancient ancestry and fast evolution of plastids.</title>
        <authorList>
            <person name="Moore K.R."/>
            <person name="Magnabosco C."/>
            <person name="Momper L."/>
            <person name="Gold D.A."/>
            <person name="Bosak T."/>
            <person name="Fournier G.P."/>
        </authorList>
    </citation>
    <scope>NUCLEOTIDE SEQUENCE [LARGE SCALE GENOMIC DNA]</scope>
    <source>
        <strain evidence="1 2">ULC007</strain>
    </source>
</reference>
<dbReference type="RefSeq" id="WP_073071475.1">
    <property type="nucleotide sequence ID" value="NZ_MPPI01000011.1"/>
</dbReference>
<dbReference type="AlphaFoldDB" id="A0A2T1D699"/>
<dbReference type="STRING" id="1920490.GCA_001895925_04583"/>
<gene>
    <name evidence="1" type="ORF">C7B65_22740</name>
</gene>
<keyword evidence="2" id="KW-1185">Reference proteome</keyword>
<protein>
    <submittedName>
        <fullName evidence="1">Uncharacterized protein</fullName>
    </submittedName>
</protein>